<keyword evidence="3" id="KW-1185">Reference proteome</keyword>
<dbReference type="GO" id="GO:0006780">
    <property type="term" value="P:uroporphyrinogen III biosynthetic process"/>
    <property type="evidence" value="ECO:0007669"/>
    <property type="project" value="InterPro"/>
</dbReference>
<reference evidence="2 3" key="1">
    <citation type="journal article" date="1999" name="Proc. Jpn. Acad.">
        <title>Determination of the complete genomic DNA sequence of Thermoplasma volvanium GSS1.</title>
        <authorList>
            <person name="Kawashima T."/>
            <person name="Yamamoto Y."/>
            <person name="Aramaki H."/>
            <person name="Nunoshiba T."/>
            <person name="Kawamoto T."/>
            <person name="Watanabe K."/>
            <person name="Yamazaki M."/>
            <person name="Kanehori K."/>
            <person name="Amano N."/>
            <person name="Ohya Y."/>
            <person name="Makino K."/>
            <person name="Suzuki M."/>
        </authorList>
    </citation>
    <scope>NUCLEOTIDE SEQUENCE [LARGE SCALE GENOMIC DNA]</scope>
    <source>
        <strain evidence="3">ATCC 51530 / DSM 4299 / JCM 9571 / NBRC 15438 / GSS1</strain>
    </source>
</reference>
<dbReference type="InterPro" id="IPR036108">
    <property type="entry name" value="4pyrrol_syn_uPrphyn_synt_sf"/>
</dbReference>
<dbReference type="STRING" id="273116.gene:9381420"/>
<dbReference type="OrthoDB" id="57038at2157"/>
<dbReference type="GO" id="GO:0004852">
    <property type="term" value="F:uroporphyrinogen-III synthase activity"/>
    <property type="evidence" value="ECO:0007669"/>
    <property type="project" value="InterPro"/>
</dbReference>
<evidence type="ECO:0000259" key="1">
    <source>
        <dbReference type="Pfam" id="PF02602"/>
    </source>
</evidence>
<name>Q97B27_THEVO</name>
<sequence>MTLRKFIISLRPAEKFVKFDSPCFDLINIPVTRLMPLDINIEKILKESAADCIVFTSTFGVDLFFSRVNMKGFTILGIGKATCERVQAYGHKCLYPENMDSEGLANLIISKCKDKKILILRSKKANEVLTEKLKEEGIDFLEFRIYDAVPDTKDFEKHYKDQNCLGVIITSSMEAEIVIPFLKEDKKMVFSIGVTTTNTLMSHGIMPDITGNSDFLELLKKIDYFICNAENK</sequence>
<dbReference type="Gene3D" id="3.40.50.10090">
    <property type="match status" value="2"/>
</dbReference>
<dbReference type="KEGG" id="tvo:TVG0625033"/>
<accession>Q97B27</accession>
<dbReference type="HOGENOM" id="CLU_1243061_0_0_2"/>
<dbReference type="RefSeq" id="WP_010916891.1">
    <property type="nucleotide sequence ID" value="NC_002689.2"/>
</dbReference>
<dbReference type="SUPFAM" id="SSF69618">
    <property type="entry name" value="HemD-like"/>
    <property type="match status" value="1"/>
</dbReference>
<dbReference type="GeneID" id="1441739"/>
<dbReference type="PANTHER" id="PTHR40082">
    <property type="entry name" value="BLR5956 PROTEIN"/>
    <property type="match status" value="1"/>
</dbReference>
<reference evidence="2 3" key="2">
    <citation type="journal article" date="2000" name="Proc. Natl. Acad. Sci. U.S.A.">
        <title>Archaeal adaptation to higher temperatures revealed by genomic sequence of Thermoplasma volcanium.</title>
        <authorList>
            <person name="Kawashima T."/>
            <person name="Amano N."/>
            <person name="Koike H."/>
            <person name="Makino S."/>
            <person name="Higuchi S."/>
            <person name="Kawashima-Ohya Y."/>
            <person name="Watanabe K."/>
            <person name="Yamazaki M."/>
            <person name="Kanehori K."/>
            <person name="Kawamoto T."/>
            <person name="Nunoshiba T."/>
            <person name="Yamamoto Y."/>
            <person name="Aramaki H."/>
            <person name="Makino K."/>
            <person name="Suzuki M."/>
        </authorList>
    </citation>
    <scope>NUCLEOTIDE SEQUENCE [LARGE SCALE GENOMIC DNA]</scope>
    <source>
        <strain evidence="3">ATCC 51530 / DSM 4299 / JCM 9571 / NBRC 15438 / GSS1</strain>
    </source>
</reference>
<dbReference type="InterPro" id="IPR039793">
    <property type="entry name" value="UROS/Hem4"/>
</dbReference>
<dbReference type="EMBL" id="BA000011">
    <property type="protein sequence ID" value="BAB59774.1"/>
    <property type="molecule type" value="Genomic_DNA"/>
</dbReference>
<organism evidence="2 3">
    <name type="scientific">Thermoplasma volcanium (strain ATCC 51530 / DSM 4299 / JCM 9571 / NBRC 15438 / GSS1)</name>
    <dbReference type="NCBI Taxonomy" id="273116"/>
    <lineage>
        <taxon>Archaea</taxon>
        <taxon>Methanobacteriati</taxon>
        <taxon>Thermoplasmatota</taxon>
        <taxon>Thermoplasmata</taxon>
        <taxon>Thermoplasmatales</taxon>
        <taxon>Thermoplasmataceae</taxon>
        <taxon>Thermoplasma</taxon>
    </lineage>
</organism>
<evidence type="ECO:0000313" key="2">
    <source>
        <dbReference type="EMBL" id="BAB59774.1"/>
    </source>
</evidence>
<dbReference type="eggNOG" id="arCOG02048">
    <property type="taxonomic scope" value="Archaea"/>
</dbReference>
<dbReference type="PhylomeDB" id="Q97B27"/>
<protein>
    <submittedName>
        <fullName evidence="2">Uroporphyrinogen-III synthase</fullName>
    </submittedName>
</protein>
<dbReference type="PANTHER" id="PTHR40082:SF1">
    <property type="entry name" value="BLR5956 PROTEIN"/>
    <property type="match status" value="1"/>
</dbReference>
<feature type="domain" description="Tetrapyrrole biosynthesis uroporphyrinogen III synthase" evidence="1">
    <location>
        <begin position="27"/>
        <end position="209"/>
    </location>
</feature>
<dbReference type="PaxDb" id="273116-14324848"/>
<dbReference type="NCBIfam" id="NF004591">
    <property type="entry name" value="PRK05928.3-6"/>
    <property type="match status" value="1"/>
</dbReference>
<dbReference type="AlphaFoldDB" id="Q97B27"/>
<dbReference type="InterPro" id="IPR003754">
    <property type="entry name" value="4pyrrol_synth_uPrphyn_synth"/>
</dbReference>
<evidence type="ECO:0000313" key="3">
    <source>
        <dbReference type="Proteomes" id="UP000001017"/>
    </source>
</evidence>
<gene>
    <name evidence="2" type="ORF">TVG0625033</name>
</gene>
<dbReference type="Pfam" id="PF02602">
    <property type="entry name" value="HEM4"/>
    <property type="match status" value="1"/>
</dbReference>
<proteinExistence type="predicted"/>
<dbReference type="CDD" id="cd06578">
    <property type="entry name" value="HemD"/>
    <property type="match status" value="1"/>
</dbReference>
<dbReference type="Proteomes" id="UP000001017">
    <property type="component" value="Chromosome"/>
</dbReference>